<evidence type="ECO:0000256" key="7">
    <source>
        <dbReference type="PIRNR" id="PIRNR017479"/>
    </source>
</evidence>
<gene>
    <name evidence="8" type="ORF">POSPLADRAFT_1176855</name>
</gene>
<dbReference type="PIRSF" id="PIRSF017479">
    <property type="entry name" value="TRAPP_I_complex_Trs31"/>
    <property type="match status" value="1"/>
</dbReference>
<dbReference type="GeneID" id="36333398"/>
<dbReference type="GO" id="GO:1990071">
    <property type="term" value="C:TRAPPII protein complex"/>
    <property type="evidence" value="ECO:0007669"/>
    <property type="project" value="TreeGrafter"/>
</dbReference>
<evidence type="ECO:0000256" key="4">
    <source>
        <dbReference type="ARBA" id="ARBA00022824"/>
    </source>
</evidence>
<reference evidence="8 9" key="1">
    <citation type="submission" date="2017-04" db="EMBL/GenBank/DDBJ databases">
        <title>Genome Sequence of the Model Brown-Rot Fungus Postia placenta SB12.</title>
        <authorList>
            <consortium name="DOE Joint Genome Institute"/>
            <person name="Gaskell J."/>
            <person name="Kersten P."/>
            <person name="Larrondo L.F."/>
            <person name="Canessa P."/>
            <person name="Martinez D."/>
            <person name="Hibbett D."/>
            <person name="Schmoll M."/>
            <person name="Kubicek C.P."/>
            <person name="Martinez A.T."/>
            <person name="Yadav J."/>
            <person name="Master E."/>
            <person name="Magnuson J.K."/>
            <person name="James T."/>
            <person name="Yaver D."/>
            <person name="Berka R."/>
            <person name="Labutti K."/>
            <person name="Lipzen A."/>
            <person name="Aerts A."/>
            <person name="Barry K."/>
            <person name="Henrissat B."/>
            <person name="Blanchette R."/>
            <person name="Grigoriev I."/>
            <person name="Cullen D."/>
        </authorList>
    </citation>
    <scope>NUCLEOTIDE SEQUENCE [LARGE SCALE GENOMIC DNA]</scope>
    <source>
        <strain evidence="8 9">MAD-698-R-SB12</strain>
    </source>
</reference>
<dbReference type="PANTHER" id="PTHR20902:SF0">
    <property type="entry name" value="TRAFFICKING PROTEIN PARTICLE COMPLEX SUBUNIT 5"/>
    <property type="match status" value="1"/>
</dbReference>
<dbReference type="PANTHER" id="PTHR20902">
    <property type="entry name" value="41-2 PROTEIN ANTIGEN-RELATED"/>
    <property type="match status" value="1"/>
</dbReference>
<dbReference type="GO" id="GO:1990072">
    <property type="term" value="C:TRAPPIII protein complex"/>
    <property type="evidence" value="ECO:0007669"/>
    <property type="project" value="TreeGrafter"/>
</dbReference>
<keyword evidence="5 7" id="KW-0931">ER-Golgi transport</keyword>
<organism evidence="8 9">
    <name type="scientific">Postia placenta MAD-698-R-SB12</name>
    <dbReference type="NCBI Taxonomy" id="670580"/>
    <lineage>
        <taxon>Eukaryota</taxon>
        <taxon>Fungi</taxon>
        <taxon>Dikarya</taxon>
        <taxon>Basidiomycota</taxon>
        <taxon>Agaricomycotina</taxon>
        <taxon>Agaricomycetes</taxon>
        <taxon>Polyporales</taxon>
        <taxon>Adustoporiaceae</taxon>
        <taxon>Rhodonia</taxon>
    </lineage>
</organism>
<dbReference type="EMBL" id="KZ110591">
    <property type="protein sequence ID" value="OSX67871.1"/>
    <property type="molecule type" value="Genomic_DNA"/>
</dbReference>
<keyword evidence="3 7" id="KW-0813">Transport</keyword>
<keyword evidence="6 7" id="KW-0333">Golgi apparatus</keyword>
<dbReference type="Gene3D" id="3.30.1380.20">
    <property type="entry name" value="Trafficking protein particle complex subunit 3"/>
    <property type="match status" value="1"/>
</dbReference>
<evidence type="ECO:0000256" key="1">
    <source>
        <dbReference type="ARBA" id="ARBA00004240"/>
    </source>
</evidence>
<evidence type="ECO:0000313" key="9">
    <source>
        <dbReference type="Proteomes" id="UP000194127"/>
    </source>
</evidence>
<dbReference type="OrthoDB" id="10254842at2759"/>
<evidence type="ECO:0000256" key="3">
    <source>
        <dbReference type="ARBA" id="ARBA00022448"/>
    </source>
</evidence>
<dbReference type="GO" id="GO:0005783">
    <property type="term" value="C:endoplasmic reticulum"/>
    <property type="evidence" value="ECO:0007669"/>
    <property type="project" value="UniProtKB-SubCell"/>
</dbReference>
<evidence type="ECO:0000256" key="6">
    <source>
        <dbReference type="ARBA" id="ARBA00023034"/>
    </source>
</evidence>
<evidence type="ECO:0000256" key="2">
    <source>
        <dbReference type="ARBA" id="ARBA00006218"/>
    </source>
</evidence>
<dbReference type="RefSeq" id="XP_024344665.1">
    <property type="nucleotide sequence ID" value="XM_024488449.1"/>
</dbReference>
<dbReference type="InterPro" id="IPR007194">
    <property type="entry name" value="TRAPP_component"/>
</dbReference>
<dbReference type="Pfam" id="PF04051">
    <property type="entry name" value="TRAPP"/>
    <property type="match status" value="1"/>
</dbReference>
<dbReference type="STRING" id="670580.A0A1X6NGW0"/>
<evidence type="ECO:0000313" key="8">
    <source>
        <dbReference type="EMBL" id="OSX67871.1"/>
    </source>
</evidence>
<keyword evidence="4 7" id="KW-0256">Endoplasmic reticulum</keyword>
<dbReference type="InterPro" id="IPR024096">
    <property type="entry name" value="NO_sig/Golgi_transp_ligand-bd"/>
</dbReference>
<accession>A0A1X6NGW0</accession>
<evidence type="ECO:0000256" key="5">
    <source>
        <dbReference type="ARBA" id="ARBA00022892"/>
    </source>
</evidence>
<comment type="similarity">
    <text evidence="2 7">Belongs to the TRAPP small subunits family. BET3 subfamily.</text>
</comment>
<dbReference type="AlphaFoldDB" id="A0A1X6NGW0"/>
<name>A0A1X6NGW0_9APHY</name>
<dbReference type="GO" id="GO:1990070">
    <property type="term" value="C:TRAPPI protein complex"/>
    <property type="evidence" value="ECO:0007669"/>
    <property type="project" value="TreeGrafter"/>
</dbReference>
<dbReference type="GO" id="GO:0006888">
    <property type="term" value="P:endoplasmic reticulum to Golgi vesicle-mediated transport"/>
    <property type="evidence" value="ECO:0007669"/>
    <property type="project" value="TreeGrafter"/>
</dbReference>
<keyword evidence="9" id="KW-1185">Reference proteome</keyword>
<proteinExistence type="inferred from homology"/>
<dbReference type="Proteomes" id="UP000194127">
    <property type="component" value="Unassembled WGS sequence"/>
</dbReference>
<comment type="subcellular location">
    <subcellularLocation>
        <location evidence="1">Endoplasmic reticulum</location>
    </subcellularLocation>
    <subcellularLocation>
        <location evidence="7">Golgi apparatus</location>
        <location evidence="7">cis-Golgi network</location>
    </subcellularLocation>
</comment>
<dbReference type="SUPFAM" id="SSF111126">
    <property type="entry name" value="Ligand-binding domain in the NO signalling and Golgi transport"/>
    <property type="match status" value="1"/>
</dbReference>
<comment type="subunit">
    <text evidence="7">Part of the multisubunit TRAPP (transport protein particle) complex.</text>
</comment>
<dbReference type="InterPro" id="IPR016696">
    <property type="entry name" value="TRAPP-I_su5"/>
</dbReference>
<sequence length="263" mass="28765">MSYAQPHPRFSVLSSSSLASAEHLSTASSTRFSLSSAPSINTATGAPAKSPAQRPSIYDRPLNKARAAEVSASAFAFLFSEVVQYTQKRVSGINDLERRLNTLGYRVGTRVLELMTWRNEASSKAPKREIRFLPALMSIHTQLWRAVFGRPADAIEKSVENADECASALLQRAQPMILPADPAPDMIIDNDPPITRHISVPRDMSQLSCSSFTAGVVEAVLDGLGFPARVTAHNTPTDQYPARTTILIKLEKSVLDREEALKM</sequence>
<dbReference type="CDD" id="cd14943">
    <property type="entry name" value="TRAPPC5_Trs31"/>
    <property type="match status" value="1"/>
</dbReference>
<protein>
    <recommendedName>
        <fullName evidence="7">Trafficking protein particle complex subunit</fullName>
    </recommendedName>
</protein>